<keyword evidence="3" id="KW-0812">Transmembrane</keyword>
<accession>A0A165QZY8</accession>
<feature type="compositionally biased region" description="Low complexity" evidence="2">
    <location>
        <begin position="566"/>
        <end position="577"/>
    </location>
</feature>
<dbReference type="OrthoDB" id="9451547at2759"/>
<evidence type="ECO:0000256" key="1">
    <source>
        <dbReference type="SAM" id="Coils"/>
    </source>
</evidence>
<evidence type="ECO:0000256" key="3">
    <source>
        <dbReference type="SAM" id="Phobius"/>
    </source>
</evidence>
<dbReference type="STRING" id="1314781.A0A165QZY8"/>
<dbReference type="InParanoid" id="A0A165QZY8"/>
<feature type="coiled-coil region" evidence="1">
    <location>
        <begin position="103"/>
        <end position="130"/>
    </location>
</feature>
<evidence type="ECO:0000256" key="2">
    <source>
        <dbReference type="SAM" id="MobiDB-lite"/>
    </source>
</evidence>
<organism evidence="4 5">
    <name type="scientific">Exidia glandulosa HHB12029</name>
    <dbReference type="NCBI Taxonomy" id="1314781"/>
    <lineage>
        <taxon>Eukaryota</taxon>
        <taxon>Fungi</taxon>
        <taxon>Dikarya</taxon>
        <taxon>Basidiomycota</taxon>
        <taxon>Agaricomycotina</taxon>
        <taxon>Agaricomycetes</taxon>
        <taxon>Auriculariales</taxon>
        <taxon>Exidiaceae</taxon>
        <taxon>Exidia</taxon>
    </lineage>
</organism>
<gene>
    <name evidence="4" type="ORF">EXIGLDRAFT_828204</name>
</gene>
<feature type="region of interest" description="Disordered" evidence="2">
    <location>
        <begin position="728"/>
        <end position="782"/>
    </location>
</feature>
<evidence type="ECO:0000313" key="5">
    <source>
        <dbReference type="Proteomes" id="UP000077266"/>
    </source>
</evidence>
<feature type="region of interest" description="Disordered" evidence="2">
    <location>
        <begin position="604"/>
        <end position="629"/>
    </location>
</feature>
<feature type="compositionally biased region" description="Polar residues" evidence="2">
    <location>
        <begin position="771"/>
        <end position="782"/>
    </location>
</feature>
<keyword evidence="3" id="KW-1133">Transmembrane helix</keyword>
<feature type="transmembrane region" description="Helical" evidence="3">
    <location>
        <begin position="842"/>
        <end position="860"/>
    </location>
</feature>
<keyword evidence="5" id="KW-1185">Reference proteome</keyword>
<protein>
    <submittedName>
        <fullName evidence="4">Uncharacterized protein</fullName>
    </submittedName>
</protein>
<name>A0A165QZY8_EXIGL</name>
<feature type="region of interest" description="Disordered" evidence="2">
    <location>
        <begin position="1"/>
        <end position="42"/>
    </location>
</feature>
<feature type="region of interest" description="Disordered" evidence="2">
    <location>
        <begin position="172"/>
        <end position="204"/>
    </location>
</feature>
<feature type="region of interest" description="Disordered" evidence="2">
    <location>
        <begin position="309"/>
        <end position="334"/>
    </location>
</feature>
<keyword evidence="3" id="KW-0472">Membrane</keyword>
<dbReference type="AlphaFoldDB" id="A0A165QZY8"/>
<feature type="compositionally biased region" description="Pro residues" evidence="2">
    <location>
        <begin position="529"/>
        <end position="542"/>
    </location>
</feature>
<feature type="coiled-coil region" evidence="1">
    <location>
        <begin position="409"/>
        <end position="436"/>
    </location>
</feature>
<feature type="compositionally biased region" description="Low complexity" evidence="2">
    <location>
        <begin position="317"/>
        <end position="334"/>
    </location>
</feature>
<keyword evidence="1" id="KW-0175">Coiled coil</keyword>
<sequence>MLSATPMSPKRPPPPGRLSFGGKRDRHLTTTTGVDISTPPPPYDNTSSLRQLHDVFGDSETSPVTTLLGQSVVATAQMLGYELPTTDSNREIQNDSVLQQKSRDELADLLKNAEAVIRKHETELNLAALAGEALLRENNHLRSRHDSLLARVKPAQYDSLRAAIRTSGSFEQHLVPSVPPTPASEHPSLPLPPPVTPPRTHKRGMSASPEQIAQLNTQNDELHTRLERIVSDANQTDRESKRKLRQLQKEIEGLRNELDSTHRRNMELENEAAEVRQETKRTREEREEQLVTARIKARRDSNLDEYEPVKDFAPGFPSSSSSRTSLSSLPSSSSNAIVPFPSRAFTSDLEAIPSVAMEEEEDEDADVFGTVRRRSRLTSCTPEEFTLLAQILSKVKELEDANNTISASQKDMREKIDIARREATEMKHRYDGLELEEIEGVDSNGETVRFLSLRGAGPPPKPAFRRLHSTSTGGYEDPGLPDSPMLTTNDNPLLNLSKPRKIRRPINKLFLTSPDDPFSREDTERTIRPSPPRKAPRTPPPSLQSTIHGSIRVTAASPPGPGQDESPAASSAPRPGLLSPSSSFLGLSLPASLSNLMNSAMSAATTPAPRTLEDEIGGDFGEEWASPNPHASIFDESFAAFHAGEMSTSTSAASNLTDEGLGEHPAMAALREALDPANAGRMLEPGEHILPEGSLASAPGEAFALLGRAVVARPNRWVARSDGRPLITAGPPRFKPKSRTLDPEDDPWETTRYPEDDSFYNDERMDDMPPSSATTKWSSQRRNSALGRLGTMARHRRMSTIETREKPGEFVLVDDAEASEPEPKQTVREKVHAKGVEIVLELWLFLQFVVVIGVFVFVMARKGPRAVLGEPAANRRRTM</sequence>
<feature type="coiled-coil region" evidence="1">
    <location>
        <begin position="212"/>
        <end position="288"/>
    </location>
</feature>
<feature type="compositionally biased region" description="Polar residues" evidence="2">
    <location>
        <begin position="485"/>
        <end position="494"/>
    </location>
</feature>
<dbReference type="EMBL" id="KV425882">
    <property type="protein sequence ID" value="KZW04298.1"/>
    <property type="molecule type" value="Genomic_DNA"/>
</dbReference>
<proteinExistence type="predicted"/>
<reference evidence="4 5" key="1">
    <citation type="journal article" date="2016" name="Mol. Biol. Evol.">
        <title>Comparative Genomics of Early-Diverging Mushroom-Forming Fungi Provides Insights into the Origins of Lignocellulose Decay Capabilities.</title>
        <authorList>
            <person name="Nagy L.G."/>
            <person name="Riley R."/>
            <person name="Tritt A."/>
            <person name="Adam C."/>
            <person name="Daum C."/>
            <person name="Floudas D."/>
            <person name="Sun H."/>
            <person name="Yadav J.S."/>
            <person name="Pangilinan J."/>
            <person name="Larsson K.H."/>
            <person name="Matsuura K."/>
            <person name="Barry K."/>
            <person name="Labutti K."/>
            <person name="Kuo R."/>
            <person name="Ohm R.A."/>
            <person name="Bhattacharya S.S."/>
            <person name="Shirouzu T."/>
            <person name="Yoshinaga Y."/>
            <person name="Martin F.M."/>
            <person name="Grigoriev I.V."/>
            <person name="Hibbett D.S."/>
        </authorList>
    </citation>
    <scope>NUCLEOTIDE SEQUENCE [LARGE SCALE GENOMIC DNA]</scope>
    <source>
        <strain evidence="4 5">HHB12029</strain>
    </source>
</reference>
<dbReference type="Proteomes" id="UP000077266">
    <property type="component" value="Unassembled WGS sequence"/>
</dbReference>
<feature type="compositionally biased region" description="Basic and acidic residues" evidence="2">
    <location>
        <begin position="517"/>
        <end position="527"/>
    </location>
</feature>
<feature type="region of interest" description="Disordered" evidence="2">
    <location>
        <begin position="453"/>
        <end position="577"/>
    </location>
</feature>
<evidence type="ECO:0000313" key="4">
    <source>
        <dbReference type="EMBL" id="KZW04298.1"/>
    </source>
</evidence>